<sequence>MEKKQNITQYRERLNKTLASPDLTDEETLKTLVKSQLLRSSEDEAKGQSSLDFPFDVLWTAIVYGPYIDGRWTAEVSRLLDMLRSTSLNDNKESKASKRSQAEWKLKQDNEEFRVMYREGLEGTPFHTLLVEGYVDGPVDLCLCLSWETSLYSKWWPQFSVPTFKILSCKCLQKVRIGEQISLVRMKVSWPLSTREAVVHYFLFEYFQDDLIVVLLNTISDSESIDKATHGFTNEAIPEAKDVVRIDVVGGFALQKVTSERSYFRTIANVDVKLDFVPPSLINFISRQLIGNGFRLYQKAVASVFKCDKDFIEALGDSLYAKIHEALYSTDVPKGAVEEKELKTDECVLPEEHLIERKQDDLMHTNQKVHSNYHVSEYELKNGRVTDRKAFGEIEEEERGAVEGKELKTDECVLPEEHLIEGKQDDLMHTTNQEVHSNYHVSEYELNNGRVTDRKAFGEIEEEESEESTDFEEDSQDADHISSEELGQRCNVSGKRNISISPEVEQALGTLEKVISVAREYGFNAQTGFSSDFTSKGPPNMESHLALDSNPSTDERICLSGEVTEVSLEVWRKDNVDRASQEPPRNSSSNLSFRNAGSNSFSREVNHKKIAPASPGQYLSVANSQVALYSSANGTSEVLTLEQSTYETKQASMNGNGTHGIHGRSKNGEGKSSKQKNHLFCFSIRRWLCRTGNKWKISKSSQVL</sequence>
<feature type="region of interest" description="Disordered" evidence="1">
    <location>
        <begin position="575"/>
        <end position="599"/>
    </location>
</feature>
<accession>A0A6A1WF78</accession>
<feature type="region of interest" description="Disordered" evidence="1">
    <location>
        <begin position="532"/>
        <end position="551"/>
    </location>
</feature>
<name>A0A6A1WF78_9ROSI</name>
<evidence type="ECO:0008006" key="4">
    <source>
        <dbReference type="Google" id="ProtNLM"/>
    </source>
</evidence>
<gene>
    <name evidence="2" type="ORF">CJ030_MR2G013446</name>
</gene>
<keyword evidence="3" id="KW-1185">Reference proteome</keyword>
<protein>
    <recommendedName>
        <fullName evidence="4">START domain-containing protein</fullName>
    </recommendedName>
</protein>
<dbReference type="AlphaFoldDB" id="A0A6A1WF78"/>
<dbReference type="Proteomes" id="UP000516437">
    <property type="component" value="Chromosome 2"/>
</dbReference>
<dbReference type="PANTHER" id="PTHR34560">
    <property type="entry name" value="POLYKETIDE CYCLASE/DEHYDRASE/LIPID TRANSPORT SUPERFAMILY PROTEIN"/>
    <property type="match status" value="1"/>
</dbReference>
<reference evidence="2 3" key="1">
    <citation type="journal article" date="2019" name="Plant Biotechnol. J.">
        <title>The red bayberry genome and genetic basis of sex determination.</title>
        <authorList>
            <person name="Jia H.M."/>
            <person name="Jia H.J."/>
            <person name="Cai Q.L."/>
            <person name="Wang Y."/>
            <person name="Zhao H.B."/>
            <person name="Yang W.F."/>
            <person name="Wang G.Y."/>
            <person name="Li Y.H."/>
            <person name="Zhan D.L."/>
            <person name="Shen Y.T."/>
            <person name="Niu Q.F."/>
            <person name="Chang L."/>
            <person name="Qiu J."/>
            <person name="Zhao L."/>
            <person name="Xie H.B."/>
            <person name="Fu W.Y."/>
            <person name="Jin J."/>
            <person name="Li X.W."/>
            <person name="Jiao Y."/>
            <person name="Zhou C.C."/>
            <person name="Tu T."/>
            <person name="Chai C.Y."/>
            <person name="Gao J.L."/>
            <person name="Fan L.J."/>
            <person name="van de Weg E."/>
            <person name="Wang J.Y."/>
            <person name="Gao Z.S."/>
        </authorList>
    </citation>
    <scope>NUCLEOTIDE SEQUENCE [LARGE SCALE GENOMIC DNA]</scope>
    <source>
        <tissue evidence="2">Leaves</tissue>
    </source>
</reference>
<feature type="compositionally biased region" description="Acidic residues" evidence="1">
    <location>
        <begin position="459"/>
        <end position="476"/>
    </location>
</feature>
<feature type="region of interest" description="Disordered" evidence="1">
    <location>
        <begin position="649"/>
        <end position="674"/>
    </location>
</feature>
<comment type="caution">
    <text evidence="2">The sequence shown here is derived from an EMBL/GenBank/DDBJ whole genome shotgun (WGS) entry which is preliminary data.</text>
</comment>
<dbReference type="EMBL" id="RXIC02000020">
    <property type="protein sequence ID" value="KAB1222537.1"/>
    <property type="molecule type" value="Genomic_DNA"/>
</dbReference>
<evidence type="ECO:0000313" key="3">
    <source>
        <dbReference type="Proteomes" id="UP000516437"/>
    </source>
</evidence>
<feature type="compositionally biased region" description="Basic and acidic residues" evidence="1">
    <location>
        <begin position="477"/>
        <end position="487"/>
    </location>
</feature>
<dbReference type="Gene3D" id="3.30.530.20">
    <property type="match status" value="1"/>
</dbReference>
<evidence type="ECO:0000256" key="1">
    <source>
        <dbReference type="SAM" id="MobiDB-lite"/>
    </source>
</evidence>
<dbReference type="PANTHER" id="PTHR34560:SF1">
    <property type="entry name" value="START DOMAIN-CONTAINING PROTEIN"/>
    <property type="match status" value="1"/>
</dbReference>
<evidence type="ECO:0000313" key="2">
    <source>
        <dbReference type="EMBL" id="KAB1222537.1"/>
    </source>
</evidence>
<dbReference type="OrthoDB" id="17317at2759"/>
<dbReference type="InterPro" id="IPR023393">
    <property type="entry name" value="START-like_dom_sf"/>
</dbReference>
<dbReference type="SUPFAM" id="SSF55961">
    <property type="entry name" value="Bet v1-like"/>
    <property type="match status" value="1"/>
</dbReference>
<feature type="region of interest" description="Disordered" evidence="1">
    <location>
        <begin position="459"/>
        <end position="491"/>
    </location>
</feature>
<proteinExistence type="predicted"/>
<organism evidence="2 3">
    <name type="scientific">Morella rubra</name>
    <name type="common">Chinese bayberry</name>
    <dbReference type="NCBI Taxonomy" id="262757"/>
    <lineage>
        <taxon>Eukaryota</taxon>
        <taxon>Viridiplantae</taxon>
        <taxon>Streptophyta</taxon>
        <taxon>Embryophyta</taxon>
        <taxon>Tracheophyta</taxon>
        <taxon>Spermatophyta</taxon>
        <taxon>Magnoliopsida</taxon>
        <taxon>eudicotyledons</taxon>
        <taxon>Gunneridae</taxon>
        <taxon>Pentapetalae</taxon>
        <taxon>rosids</taxon>
        <taxon>fabids</taxon>
        <taxon>Fagales</taxon>
        <taxon>Myricaceae</taxon>
        <taxon>Morella</taxon>
    </lineage>
</organism>
<dbReference type="CDD" id="cd08877">
    <property type="entry name" value="START_2"/>
    <property type="match status" value="1"/>
</dbReference>
<feature type="compositionally biased region" description="Polar residues" evidence="1">
    <location>
        <begin position="583"/>
        <end position="599"/>
    </location>
</feature>